<evidence type="ECO:0000313" key="4">
    <source>
        <dbReference type="Proteomes" id="UP001607157"/>
    </source>
</evidence>
<proteinExistence type="predicted"/>
<keyword evidence="2" id="KW-0472">Membrane</keyword>
<gene>
    <name evidence="3" type="ORF">ACGRVM_05570</name>
</gene>
<accession>A0ABW7I5A6</accession>
<feature type="transmembrane region" description="Helical" evidence="2">
    <location>
        <begin position="31"/>
        <end position="55"/>
    </location>
</feature>
<evidence type="ECO:0000256" key="1">
    <source>
        <dbReference type="SAM" id="MobiDB-lite"/>
    </source>
</evidence>
<keyword evidence="4" id="KW-1185">Reference proteome</keyword>
<dbReference type="RefSeq" id="WP_377167834.1">
    <property type="nucleotide sequence ID" value="NZ_JBHTJC010000001.1"/>
</dbReference>
<keyword evidence="2" id="KW-1133">Transmembrane helix</keyword>
<feature type="region of interest" description="Disordered" evidence="1">
    <location>
        <begin position="1"/>
        <end position="25"/>
    </location>
</feature>
<keyword evidence="2" id="KW-0812">Transmembrane</keyword>
<evidence type="ECO:0000313" key="3">
    <source>
        <dbReference type="EMBL" id="MFH0253349.1"/>
    </source>
</evidence>
<dbReference type="EMBL" id="JBIHMM010000001">
    <property type="protein sequence ID" value="MFH0253349.1"/>
    <property type="molecule type" value="Genomic_DNA"/>
</dbReference>
<reference evidence="3 4" key="1">
    <citation type="submission" date="2024-10" db="EMBL/GenBank/DDBJ databases">
        <authorList>
            <person name="Yang X.-N."/>
        </authorList>
    </citation>
    <scope>NUCLEOTIDE SEQUENCE [LARGE SCALE GENOMIC DNA]</scope>
    <source>
        <strain evidence="3 4">CAU 1059</strain>
    </source>
</reference>
<dbReference type="Proteomes" id="UP001607157">
    <property type="component" value="Unassembled WGS sequence"/>
</dbReference>
<sequence length="56" mass="6105">MSDTSYHLDQTYATQPARTSPSSDASLASGWWILLFAGIGAVSWYWIIAGLLSLLN</sequence>
<evidence type="ECO:0000256" key="2">
    <source>
        <dbReference type="SAM" id="Phobius"/>
    </source>
</evidence>
<name>A0ABW7I5A6_9RHOB</name>
<organism evidence="3 4">
    <name type="scientific">Roseovarius aquimarinus</name>
    <dbReference type="NCBI Taxonomy" id="1229156"/>
    <lineage>
        <taxon>Bacteria</taxon>
        <taxon>Pseudomonadati</taxon>
        <taxon>Pseudomonadota</taxon>
        <taxon>Alphaproteobacteria</taxon>
        <taxon>Rhodobacterales</taxon>
        <taxon>Roseobacteraceae</taxon>
        <taxon>Roseovarius</taxon>
    </lineage>
</organism>
<comment type="caution">
    <text evidence="3">The sequence shown here is derived from an EMBL/GenBank/DDBJ whole genome shotgun (WGS) entry which is preliminary data.</text>
</comment>
<protein>
    <submittedName>
        <fullName evidence="3">Uncharacterized protein</fullName>
    </submittedName>
</protein>